<sequence>MTNLPNQILLKGIQPPELFTGTVDQDASSWLQDIEDMFDAAGIKKDKRRKMIPVFLGGDVKKWYSTRQYHPDYDLFTKELLETFNTSSQQLKLATKLMNHRQGLTGTVPCW</sequence>
<reference evidence="1" key="1">
    <citation type="submission" date="2021-02" db="EMBL/GenBank/DDBJ databases">
        <authorList>
            <person name="Nowell W R."/>
        </authorList>
    </citation>
    <scope>NUCLEOTIDE SEQUENCE</scope>
</reference>
<accession>A0A816E1P1</accession>
<protein>
    <submittedName>
        <fullName evidence="1">Uncharacterized protein</fullName>
    </submittedName>
</protein>
<organism evidence="1 3">
    <name type="scientific">Didymodactylos carnosus</name>
    <dbReference type="NCBI Taxonomy" id="1234261"/>
    <lineage>
        <taxon>Eukaryota</taxon>
        <taxon>Metazoa</taxon>
        <taxon>Spiralia</taxon>
        <taxon>Gnathifera</taxon>
        <taxon>Rotifera</taxon>
        <taxon>Eurotatoria</taxon>
        <taxon>Bdelloidea</taxon>
        <taxon>Philodinida</taxon>
        <taxon>Philodinidae</taxon>
        <taxon>Didymodactylos</taxon>
    </lineage>
</organism>
<dbReference type="EMBL" id="CAJNOQ010047047">
    <property type="protein sequence ID" value="CAF1640215.1"/>
    <property type="molecule type" value="Genomic_DNA"/>
</dbReference>
<evidence type="ECO:0000313" key="3">
    <source>
        <dbReference type="Proteomes" id="UP000663829"/>
    </source>
</evidence>
<dbReference type="AlphaFoldDB" id="A0A816E1P1"/>
<dbReference type="Proteomes" id="UP000663829">
    <property type="component" value="Unassembled WGS sequence"/>
</dbReference>
<comment type="caution">
    <text evidence="1">The sequence shown here is derived from an EMBL/GenBank/DDBJ whole genome shotgun (WGS) entry which is preliminary data.</text>
</comment>
<evidence type="ECO:0000313" key="2">
    <source>
        <dbReference type="EMBL" id="CAF4551012.1"/>
    </source>
</evidence>
<evidence type="ECO:0000313" key="1">
    <source>
        <dbReference type="EMBL" id="CAF1640215.1"/>
    </source>
</evidence>
<proteinExistence type="predicted"/>
<gene>
    <name evidence="1" type="ORF">GPM918_LOCUS44888</name>
    <name evidence="2" type="ORF">SRO942_LOCUS46986</name>
</gene>
<name>A0A816E1P1_9BILA</name>
<keyword evidence="3" id="KW-1185">Reference proteome</keyword>
<dbReference type="EMBL" id="CAJOBC010115852">
    <property type="protein sequence ID" value="CAF4551012.1"/>
    <property type="molecule type" value="Genomic_DNA"/>
</dbReference>
<dbReference type="Proteomes" id="UP000681722">
    <property type="component" value="Unassembled WGS sequence"/>
</dbReference>